<dbReference type="AlphaFoldDB" id="A0A6A7B6K4"/>
<dbReference type="Gene3D" id="3.40.50.1820">
    <property type="entry name" value="alpha/beta hydrolase"/>
    <property type="match status" value="1"/>
</dbReference>
<reference evidence="4" key="1">
    <citation type="submission" date="2020-01" db="EMBL/GenBank/DDBJ databases">
        <authorList>
            <consortium name="DOE Joint Genome Institute"/>
            <person name="Haridas S."/>
            <person name="Albert R."/>
            <person name="Binder M."/>
            <person name="Bloem J."/>
            <person name="Labutti K."/>
            <person name="Salamov A."/>
            <person name="Andreopoulos B."/>
            <person name="Baker S.E."/>
            <person name="Barry K."/>
            <person name="Bills G."/>
            <person name="Bluhm B.H."/>
            <person name="Cannon C."/>
            <person name="Castanera R."/>
            <person name="Culley D.E."/>
            <person name="Daum C."/>
            <person name="Ezra D."/>
            <person name="Gonzalez J.B."/>
            <person name="Henrissat B."/>
            <person name="Kuo A."/>
            <person name="Liang C."/>
            <person name="Lipzen A."/>
            <person name="Lutzoni F."/>
            <person name="Magnuson J."/>
            <person name="Mondo S."/>
            <person name="Nolan M."/>
            <person name="Ohm R."/>
            <person name="Pangilinan J."/>
            <person name="Park H.-J."/>
            <person name="Ramirez L."/>
            <person name="Alfaro M."/>
            <person name="Sun H."/>
            <person name="Tritt A."/>
            <person name="Yoshinaga Y."/>
            <person name="Zwiers L.-H."/>
            <person name="Turgeon B.G."/>
            <person name="Goodwin S.B."/>
            <person name="Spatafora J.W."/>
            <person name="Crous P.W."/>
            <person name="Grigoriev I.V."/>
        </authorList>
    </citation>
    <scope>NUCLEOTIDE SEQUENCE</scope>
    <source>
        <strain evidence="4">IPT5</strain>
    </source>
</reference>
<evidence type="ECO:0000313" key="5">
    <source>
        <dbReference type="Proteomes" id="UP000799423"/>
    </source>
</evidence>
<accession>A0A6A7B6K4</accession>
<comment type="similarity">
    <text evidence="2">Belongs to the AB hydrolase superfamily. Epoxide hydrolase family.</text>
</comment>
<evidence type="ECO:0000256" key="2">
    <source>
        <dbReference type="ARBA" id="ARBA00038334"/>
    </source>
</evidence>
<keyword evidence="5" id="KW-1185">Reference proteome</keyword>
<dbReference type="SUPFAM" id="SSF53474">
    <property type="entry name" value="alpha/beta-Hydrolases"/>
    <property type="match status" value="1"/>
</dbReference>
<dbReference type="PRINTS" id="PR00412">
    <property type="entry name" value="EPOXHYDRLASE"/>
</dbReference>
<gene>
    <name evidence="4" type="ORF">T440DRAFT_499288</name>
</gene>
<dbReference type="GO" id="GO:0016787">
    <property type="term" value="F:hydrolase activity"/>
    <property type="evidence" value="ECO:0007669"/>
    <property type="project" value="UniProtKB-KW"/>
</dbReference>
<dbReference type="PANTHER" id="PTHR43329">
    <property type="entry name" value="EPOXIDE HYDROLASE"/>
    <property type="match status" value="1"/>
</dbReference>
<name>A0A6A7B6K4_9PLEO</name>
<dbReference type="InterPro" id="IPR000639">
    <property type="entry name" value="Epox_hydrolase-like"/>
</dbReference>
<keyword evidence="1" id="KW-0378">Hydrolase</keyword>
<organism evidence="4 5">
    <name type="scientific">Plenodomus tracheiphilus IPT5</name>
    <dbReference type="NCBI Taxonomy" id="1408161"/>
    <lineage>
        <taxon>Eukaryota</taxon>
        <taxon>Fungi</taxon>
        <taxon>Dikarya</taxon>
        <taxon>Ascomycota</taxon>
        <taxon>Pezizomycotina</taxon>
        <taxon>Dothideomycetes</taxon>
        <taxon>Pleosporomycetidae</taxon>
        <taxon>Pleosporales</taxon>
        <taxon>Pleosporineae</taxon>
        <taxon>Leptosphaeriaceae</taxon>
        <taxon>Plenodomus</taxon>
    </lineage>
</organism>
<dbReference type="Pfam" id="PF00561">
    <property type="entry name" value="Abhydrolase_1"/>
    <property type="match status" value="1"/>
</dbReference>
<dbReference type="InterPro" id="IPR000073">
    <property type="entry name" value="AB_hydrolase_1"/>
</dbReference>
<protein>
    <submittedName>
        <fullName evidence="4">Alpha/beta-hydrolase</fullName>
    </submittedName>
</protein>
<evidence type="ECO:0000313" key="4">
    <source>
        <dbReference type="EMBL" id="KAF2850045.1"/>
    </source>
</evidence>
<evidence type="ECO:0000259" key="3">
    <source>
        <dbReference type="Pfam" id="PF00561"/>
    </source>
</evidence>
<dbReference type="InterPro" id="IPR029058">
    <property type="entry name" value="AB_hydrolase_fold"/>
</dbReference>
<dbReference type="OrthoDB" id="408373at2759"/>
<dbReference type="Proteomes" id="UP000799423">
    <property type="component" value="Unassembled WGS sequence"/>
</dbReference>
<feature type="domain" description="AB hydrolase-1" evidence="3">
    <location>
        <begin position="40"/>
        <end position="163"/>
    </location>
</feature>
<dbReference type="EMBL" id="MU006308">
    <property type="protein sequence ID" value="KAF2850045.1"/>
    <property type="molecule type" value="Genomic_DNA"/>
</dbReference>
<sequence length="338" mass="37624">MPVEALSLDDPRVEHHFLDVGSDIRYHYQVVKPHGPPAATVLLLHGWPDLAHGWRFQVPLLLNLGSQVVLPDMLGYGQTSAPDSPAHYSLKNTADHIAQLIRAVGGSSSSPVIVGAHDWGAFVAWRLAMYYPELVRAIFCFCVPFMPPQPGIEPLEDFVKKNPVFTYQLQNAGSEAEAIAGQSPAHVQGFLNAMFGGVTEDGLPGFDPFVGLISERLLNVQGSPLVAPEIREHYVSEYSRNGLRGPMNWYRTRSINAEDELPLVKDADEYQFQLPAMLVMAGKDPALTPALAEGQERYFAKGLKKEVIHEASHWILIHCPEECNRYIEEFLKEVFGWD</sequence>
<proteinExistence type="inferred from homology"/>
<evidence type="ECO:0000256" key="1">
    <source>
        <dbReference type="ARBA" id="ARBA00022801"/>
    </source>
</evidence>